<reference evidence="7" key="2">
    <citation type="submission" date="2023-05" db="EMBL/GenBank/DDBJ databases">
        <authorList>
            <consortium name="Lawrence Berkeley National Laboratory"/>
            <person name="Steindorff A."/>
            <person name="Hensen N."/>
            <person name="Bonometti L."/>
            <person name="Westerberg I."/>
            <person name="Brannstrom I.O."/>
            <person name="Guillou S."/>
            <person name="Cros-Aarteil S."/>
            <person name="Calhoun S."/>
            <person name="Haridas S."/>
            <person name="Kuo A."/>
            <person name="Mondo S."/>
            <person name="Pangilinan J."/>
            <person name="Riley R."/>
            <person name="Labutti K."/>
            <person name="Andreopoulos B."/>
            <person name="Lipzen A."/>
            <person name="Chen C."/>
            <person name="Yanf M."/>
            <person name="Daum C."/>
            <person name="Ng V."/>
            <person name="Clum A."/>
            <person name="Ohm R."/>
            <person name="Martin F."/>
            <person name="Silar P."/>
            <person name="Natvig D."/>
            <person name="Lalanne C."/>
            <person name="Gautier V."/>
            <person name="Ament-Velasquez S.L."/>
            <person name="Kruys A."/>
            <person name="Hutchinson M.I."/>
            <person name="Powell A.J."/>
            <person name="Barry K."/>
            <person name="Miller A.N."/>
            <person name="Grigoriev I.V."/>
            <person name="Debuchy R."/>
            <person name="Gladieux P."/>
            <person name="Thoren M.H."/>
            <person name="Johannesson H."/>
        </authorList>
    </citation>
    <scope>NUCLEOTIDE SEQUENCE</scope>
    <source>
        <strain evidence="7">PSN293</strain>
    </source>
</reference>
<dbReference type="EMBL" id="MU858183">
    <property type="protein sequence ID" value="KAK4210135.1"/>
    <property type="molecule type" value="Genomic_DNA"/>
</dbReference>
<dbReference type="GO" id="GO:0005576">
    <property type="term" value="C:extracellular region"/>
    <property type="evidence" value="ECO:0007669"/>
    <property type="project" value="UniProtKB-SubCell"/>
</dbReference>
<organism evidence="7 8">
    <name type="scientific">Rhypophila decipiens</name>
    <dbReference type="NCBI Taxonomy" id="261697"/>
    <lineage>
        <taxon>Eukaryota</taxon>
        <taxon>Fungi</taxon>
        <taxon>Dikarya</taxon>
        <taxon>Ascomycota</taxon>
        <taxon>Pezizomycotina</taxon>
        <taxon>Sordariomycetes</taxon>
        <taxon>Sordariomycetidae</taxon>
        <taxon>Sordariales</taxon>
        <taxon>Naviculisporaceae</taxon>
        <taxon>Rhypophila</taxon>
    </lineage>
</organism>
<dbReference type="Proteomes" id="UP001301769">
    <property type="component" value="Unassembled WGS sequence"/>
</dbReference>
<feature type="domain" description="AA1-like" evidence="6">
    <location>
        <begin position="48"/>
        <end position="177"/>
    </location>
</feature>
<keyword evidence="3 5" id="KW-0732">Signal</keyword>
<evidence type="ECO:0000313" key="7">
    <source>
        <dbReference type="EMBL" id="KAK4210135.1"/>
    </source>
</evidence>
<feature type="chain" id="PRO_5042898560" description="AA1-like domain-containing protein" evidence="5">
    <location>
        <begin position="22"/>
        <end position="203"/>
    </location>
</feature>
<dbReference type="AlphaFoldDB" id="A0AAN6Y162"/>
<dbReference type="Pfam" id="PF16541">
    <property type="entry name" value="AltA1"/>
    <property type="match status" value="1"/>
</dbReference>
<gene>
    <name evidence="7" type="ORF">QBC37DRAFT_293064</name>
</gene>
<feature type="signal peptide" evidence="5">
    <location>
        <begin position="1"/>
        <end position="21"/>
    </location>
</feature>
<proteinExistence type="predicted"/>
<protein>
    <recommendedName>
        <fullName evidence="6">AA1-like domain-containing protein</fullName>
    </recommendedName>
</protein>
<evidence type="ECO:0000256" key="1">
    <source>
        <dbReference type="ARBA" id="ARBA00004613"/>
    </source>
</evidence>
<reference evidence="7" key="1">
    <citation type="journal article" date="2023" name="Mol. Phylogenet. Evol.">
        <title>Genome-scale phylogeny and comparative genomics of the fungal order Sordariales.</title>
        <authorList>
            <person name="Hensen N."/>
            <person name="Bonometti L."/>
            <person name="Westerberg I."/>
            <person name="Brannstrom I.O."/>
            <person name="Guillou S."/>
            <person name="Cros-Aarteil S."/>
            <person name="Calhoun S."/>
            <person name="Haridas S."/>
            <person name="Kuo A."/>
            <person name="Mondo S."/>
            <person name="Pangilinan J."/>
            <person name="Riley R."/>
            <person name="LaButti K."/>
            <person name="Andreopoulos B."/>
            <person name="Lipzen A."/>
            <person name="Chen C."/>
            <person name="Yan M."/>
            <person name="Daum C."/>
            <person name="Ng V."/>
            <person name="Clum A."/>
            <person name="Steindorff A."/>
            <person name="Ohm R.A."/>
            <person name="Martin F."/>
            <person name="Silar P."/>
            <person name="Natvig D.O."/>
            <person name="Lalanne C."/>
            <person name="Gautier V."/>
            <person name="Ament-Velasquez S.L."/>
            <person name="Kruys A."/>
            <person name="Hutchinson M.I."/>
            <person name="Powell A.J."/>
            <person name="Barry K."/>
            <person name="Miller A.N."/>
            <person name="Grigoriev I.V."/>
            <person name="Debuchy R."/>
            <person name="Gladieux P."/>
            <person name="Hiltunen Thoren M."/>
            <person name="Johannesson H."/>
        </authorList>
    </citation>
    <scope>NUCLEOTIDE SEQUENCE</scope>
    <source>
        <strain evidence="7">PSN293</strain>
    </source>
</reference>
<comment type="subcellular location">
    <subcellularLocation>
        <location evidence="1">Secreted</location>
    </subcellularLocation>
</comment>
<name>A0AAN6Y162_9PEZI</name>
<evidence type="ECO:0000313" key="8">
    <source>
        <dbReference type="Proteomes" id="UP001301769"/>
    </source>
</evidence>
<keyword evidence="2" id="KW-0964">Secreted</keyword>
<keyword evidence="4" id="KW-1015">Disulfide bond</keyword>
<evidence type="ECO:0000256" key="4">
    <source>
        <dbReference type="ARBA" id="ARBA00023157"/>
    </source>
</evidence>
<dbReference type="InterPro" id="IPR032382">
    <property type="entry name" value="AltA1"/>
</dbReference>
<keyword evidence="8" id="KW-1185">Reference proteome</keyword>
<evidence type="ECO:0000256" key="2">
    <source>
        <dbReference type="ARBA" id="ARBA00022525"/>
    </source>
</evidence>
<comment type="caution">
    <text evidence="7">The sequence shown here is derived from an EMBL/GenBank/DDBJ whole genome shotgun (WGS) entry which is preliminary data.</text>
</comment>
<sequence length="203" mass="21894">MFHQIAQTVATLLPLAAMANGSPLGLDKSADSGLGCSATSFGVFKWGISNFVFNSTVIYTTPAHQNSWGYVNFEVENPAVAAGNGRGHSEAVCSASSNRLNDFFYGDMPYNCTSAPSDRRTTTFDFNLDSRLLRLNESWVCSDVDPEYPTIFTAGGAVTLNLECNTKSWTNPNWTMGDIYSSTITTCQPVDLSLSPDQISAVA</sequence>
<evidence type="ECO:0000259" key="6">
    <source>
        <dbReference type="Pfam" id="PF16541"/>
    </source>
</evidence>
<evidence type="ECO:0000256" key="3">
    <source>
        <dbReference type="ARBA" id="ARBA00022729"/>
    </source>
</evidence>
<accession>A0AAN6Y162</accession>
<evidence type="ECO:0000256" key="5">
    <source>
        <dbReference type="SAM" id="SignalP"/>
    </source>
</evidence>